<organism evidence="3 4">
    <name type="scientific">Streptomyces orinoci</name>
    <name type="common">Streptoverticillium orinoci</name>
    <dbReference type="NCBI Taxonomy" id="67339"/>
    <lineage>
        <taxon>Bacteria</taxon>
        <taxon>Bacillati</taxon>
        <taxon>Actinomycetota</taxon>
        <taxon>Actinomycetes</taxon>
        <taxon>Kitasatosporales</taxon>
        <taxon>Streptomycetaceae</taxon>
        <taxon>Streptomyces</taxon>
    </lineage>
</organism>
<evidence type="ECO:0000313" key="4">
    <source>
        <dbReference type="Proteomes" id="UP001552594"/>
    </source>
</evidence>
<dbReference type="EMBL" id="JBFAUK010000039">
    <property type="protein sequence ID" value="MEV5510731.1"/>
    <property type="molecule type" value="Genomic_DNA"/>
</dbReference>
<feature type="signal peptide" evidence="2">
    <location>
        <begin position="1"/>
        <end position="38"/>
    </location>
</feature>
<dbReference type="RefSeq" id="WP_109283325.1">
    <property type="nucleotide sequence ID" value="NZ_JBFAUK010000039.1"/>
</dbReference>
<protein>
    <submittedName>
        <fullName evidence="3">DUF6230 family protein</fullName>
    </submittedName>
</protein>
<dbReference type="InterPro" id="IPR046198">
    <property type="entry name" value="DUF6230"/>
</dbReference>
<keyword evidence="4" id="KW-1185">Reference proteome</keyword>
<proteinExistence type="predicted"/>
<evidence type="ECO:0000256" key="2">
    <source>
        <dbReference type="SAM" id="SignalP"/>
    </source>
</evidence>
<sequence>MKSQARGGTRWKRFAIVMVPSVAASGAVAVAIAQGALAASFQVSGQQFQVTAGHIHGEGFTQYGSVDPNKKGPNPVAVVGLSDADISSLCQAVNVPTPFGEVGMTLKAGDGDTKVHAKGLYIDADDLQVRQAQFNDIDLGVAAGSTSKGPGISDGDRKKTSPDSFAQQARSVDFDGVNQRAWATTAGSFTLPGLHMGVSLGHAECKVPGN</sequence>
<evidence type="ECO:0000313" key="3">
    <source>
        <dbReference type="EMBL" id="MEV5510731.1"/>
    </source>
</evidence>
<accession>A0ABV3K6G6</accession>
<name>A0ABV3K6G6_STRON</name>
<feature type="chain" id="PRO_5046122079" evidence="2">
    <location>
        <begin position="39"/>
        <end position="210"/>
    </location>
</feature>
<reference evidence="3 4" key="1">
    <citation type="submission" date="2024-06" db="EMBL/GenBank/DDBJ databases">
        <title>The Natural Products Discovery Center: Release of the First 8490 Sequenced Strains for Exploring Actinobacteria Biosynthetic Diversity.</title>
        <authorList>
            <person name="Kalkreuter E."/>
            <person name="Kautsar S.A."/>
            <person name="Yang D."/>
            <person name="Bader C.D."/>
            <person name="Teijaro C.N."/>
            <person name="Fluegel L."/>
            <person name="Davis C.M."/>
            <person name="Simpson J.R."/>
            <person name="Lauterbach L."/>
            <person name="Steele A.D."/>
            <person name="Gui C."/>
            <person name="Meng S."/>
            <person name="Li G."/>
            <person name="Viehrig K."/>
            <person name="Ye F."/>
            <person name="Su P."/>
            <person name="Kiefer A.F."/>
            <person name="Nichols A."/>
            <person name="Cepeda A.J."/>
            <person name="Yan W."/>
            <person name="Fan B."/>
            <person name="Jiang Y."/>
            <person name="Adhikari A."/>
            <person name="Zheng C.-J."/>
            <person name="Schuster L."/>
            <person name="Cowan T.M."/>
            <person name="Smanski M.J."/>
            <person name="Chevrette M.G."/>
            <person name="De Carvalho L.P.S."/>
            <person name="Shen B."/>
        </authorList>
    </citation>
    <scope>NUCLEOTIDE SEQUENCE [LARGE SCALE GENOMIC DNA]</scope>
    <source>
        <strain evidence="3 4">NPDC052347</strain>
    </source>
</reference>
<keyword evidence="2" id="KW-0732">Signal</keyword>
<gene>
    <name evidence="3" type="ORF">AB0L16_30635</name>
</gene>
<dbReference type="Proteomes" id="UP001552594">
    <property type="component" value="Unassembled WGS sequence"/>
</dbReference>
<evidence type="ECO:0000256" key="1">
    <source>
        <dbReference type="SAM" id="MobiDB-lite"/>
    </source>
</evidence>
<feature type="region of interest" description="Disordered" evidence="1">
    <location>
        <begin position="145"/>
        <end position="164"/>
    </location>
</feature>
<dbReference type="Pfam" id="PF19741">
    <property type="entry name" value="DUF6230"/>
    <property type="match status" value="1"/>
</dbReference>
<comment type="caution">
    <text evidence="3">The sequence shown here is derived from an EMBL/GenBank/DDBJ whole genome shotgun (WGS) entry which is preliminary data.</text>
</comment>